<evidence type="ECO:0000313" key="4">
    <source>
        <dbReference type="EMBL" id="SFJ80200.1"/>
    </source>
</evidence>
<dbReference type="RefSeq" id="WP_093231444.1">
    <property type="nucleotide sequence ID" value="NZ_FORR01000023.1"/>
</dbReference>
<dbReference type="Gene3D" id="3.30.300.20">
    <property type="match status" value="1"/>
</dbReference>
<dbReference type="OrthoDB" id="9812389at2"/>
<evidence type="ECO:0000256" key="2">
    <source>
        <dbReference type="ARBA" id="ARBA00022884"/>
    </source>
</evidence>
<dbReference type="Pfam" id="PF13083">
    <property type="entry name" value="KH_KhpA-B"/>
    <property type="match status" value="1"/>
</dbReference>
<reference evidence="4 5" key="1">
    <citation type="submission" date="2016-10" db="EMBL/GenBank/DDBJ databases">
        <authorList>
            <person name="de Groot N.N."/>
        </authorList>
    </citation>
    <scope>NUCLEOTIDE SEQUENCE [LARGE SCALE GENOMIC DNA]</scope>
    <source>
        <strain evidence="4 5">DSM 44778</strain>
    </source>
</reference>
<evidence type="ECO:0000313" key="5">
    <source>
        <dbReference type="Proteomes" id="UP000199545"/>
    </source>
</evidence>
<dbReference type="PROSITE" id="PS50084">
    <property type="entry name" value="KH_TYPE_1"/>
    <property type="match status" value="1"/>
</dbReference>
<dbReference type="GO" id="GO:0003723">
    <property type="term" value="F:RNA binding"/>
    <property type="evidence" value="ECO:0007669"/>
    <property type="project" value="UniProtKB-UniRule"/>
</dbReference>
<comment type="similarity">
    <text evidence="3">Belongs to the KhpA RNA-binding protein family.</text>
</comment>
<dbReference type="GO" id="GO:0009252">
    <property type="term" value="P:peptidoglycan biosynthetic process"/>
    <property type="evidence" value="ECO:0007669"/>
    <property type="project" value="UniProtKB-UniRule"/>
</dbReference>
<dbReference type="Proteomes" id="UP000199545">
    <property type="component" value="Unassembled WGS sequence"/>
</dbReference>
<comment type="function">
    <text evidence="3">A probable RNA chaperone. Forms a complex with KhpB which binds to cellular RNA and controls its expression. Plays a role in peptidoglycan (PG) homeostasis and cell length regulation.</text>
</comment>
<dbReference type="InterPro" id="IPR009019">
    <property type="entry name" value="KH_sf_prok-type"/>
</dbReference>
<dbReference type="STRING" id="46223.SAMN05421852_12315"/>
<gene>
    <name evidence="3" type="primary">khpA</name>
    <name evidence="4" type="ORF">SAMN05421852_12315</name>
</gene>
<dbReference type="GO" id="GO:0008360">
    <property type="term" value="P:regulation of cell shape"/>
    <property type="evidence" value="ECO:0007669"/>
    <property type="project" value="UniProtKB-KW"/>
</dbReference>
<evidence type="ECO:0000256" key="1">
    <source>
        <dbReference type="ARBA" id="ARBA00022490"/>
    </source>
</evidence>
<dbReference type="GO" id="GO:0071555">
    <property type="term" value="P:cell wall organization"/>
    <property type="evidence" value="ECO:0007669"/>
    <property type="project" value="UniProtKB-KW"/>
</dbReference>
<proteinExistence type="inferred from homology"/>
<dbReference type="PANTHER" id="PTHR34654">
    <property type="entry name" value="UPF0109 PROTEIN SCO5592"/>
    <property type="match status" value="1"/>
</dbReference>
<keyword evidence="2 3" id="KW-0694">RNA-binding</keyword>
<dbReference type="HAMAP" id="MF_00088">
    <property type="entry name" value="KhpA"/>
    <property type="match status" value="1"/>
</dbReference>
<comment type="subunit">
    <text evidence="3">Forms a complex with KhpB.</text>
</comment>
<evidence type="ECO:0000256" key="3">
    <source>
        <dbReference type="HAMAP-Rule" id="MF_00088"/>
    </source>
</evidence>
<dbReference type="SUPFAM" id="SSF54814">
    <property type="entry name" value="Prokaryotic type KH domain (KH-domain type II)"/>
    <property type="match status" value="1"/>
</dbReference>
<accession>A0A1I3UB26</accession>
<dbReference type="InterPro" id="IPR015946">
    <property type="entry name" value="KH_dom-like_a/b"/>
</dbReference>
<keyword evidence="3" id="KW-0143">Chaperone</keyword>
<dbReference type="EMBL" id="FORR01000023">
    <property type="protein sequence ID" value="SFJ80200.1"/>
    <property type="molecule type" value="Genomic_DNA"/>
</dbReference>
<organism evidence="4 5">
    <name type="scientific">Thermoflavimicrobium dichotomicum</name>
    <dbReference type="NCBI Taxonomy" id="46223"/>
    <lineage>
        <taxon>Bacteria</taxon>
        <taxon>Bacillati</taxon>
        <taxon>Bacillota</taxon>
        <taxon>Bacilli</taxon>
        <taxon>Bacillales</taxon>
        <taxon>Thermoactinomycetaceae</taxon>
        <taxon>Thermoflavimicrobium</taxon>
    </lineage>
</organism>
<protein>
    <recommendedName>
        <fullName evidence="3">RNA-binding protein KhpA</fullName>
    </recommendedName>
    <alternativeName>
        <fullName evidence="3">KH-domain protein A</fullName>
    </alternativeName>
</protein>
<name>A0A1I3UB26_9BACL</name>
<comment type="subcellular location">
    <subcellularLocation>
        <location evidence="3">Cytoplasm</location>
    </subcellularLocation>
</comment>
<dbReference type="CDD" id="cd22533">
    <property type="entry name" value="KH-II_YlqC-like"/>
    <property type="match status" value="1"/>
</dbReference>
<keyword evidence="1 3" id="KW-0963">Cytoplasm</keyword>
<keyword evidence="5" id="KW-1185">Reference proteome</keyword>
<dbReference type="GO" id="GO:0005737">
    <property type="term" value="C:cytoplasm"/>
    <property type="evidence" value="ECO:0007669"/>
    <property type="project" value="UniProtKB-SubCell"/>
</dbReference>
<dbReference type="InterPro" id="IPR020627">
    <property type="entry name" value="KhpA"/>
</dbReference>
<dbReference type="AlphaFoldDB" id="A0A1I3UB26"/>
<keyword evidence="3" id="KW-0133">Cell shape</keyword>
<keyword evidence="3" id="KW-0961">Cell wall biogenesis/degradation</keyword>
<dbReference type="PANTHER" id="PTHR34654:SF1">
    <property type="entry name" value="RNA-BINDING PROTEIN KHPA"/>
    <property type="match status" value="1"/>
</dbReference>
<sequence>MKELVEYIAQSLVDHPDQVRVTEEISDDQIKFRLSVAPEDLGKVIGVGGQVIHSIRNVVQAGGLKENKRVQIEAVKGGSDLVSN</sequence>